<sequence length="257" mass="28830">MSDTTTMTAGKHLRPDVQWINECYELDGKHEHVSVYLIEEDGEYILVDSGSFYHRDAIESRLEEATDGAGIDALVLSHSDYPHSANVSTFRSAWGDVELVASSGAPEVQGLSDAKKCEIGGSMTIRGRTFSFIDPPLADRSHTTWIYDHGSEIIFAADGFGNHHSPGECNRLSTDFEDSIRREDIYTFHEETLVWLRYVDPVRLREVLESMLSEYEPSYVAPIHGNPIAADHLDTYLDRLIDSAERIESEYDVGGKP</sequence>
<organism evidence="2 3">
    <name type="scientific">Halorarum salinum</name>
    <dbReference type="NCBI Taxonomy" id="2743089"/>
    <lineage>
        <taxon>Archaea</taxon>
        <taxon>Methanobacteriati</taxon>
        <taxon>Methanobacteriota</taxon>
        <taxon>Stenosarchaea group</taxon>
        <taxon>Halobacteria</taxon>
        <taxon>Halobacteriales</taxon>
        <taxon>Haloferacaceae</taxon>
        <taxon>Halorarum</taxon>
    </lineage>
</organism>
<evidence type="ECO:0000259" key="1">
    <source>
        <dbReference type="SMART" id="SM00849"/>
    </source>
</evidence>
<dbReference type="Pfam" id="PF00753">
    <property type="entry name" value="Lactamase_B"/>
    <property type="match status" value="1"/>
</dbReference>
<dbReference type="GO" id="GO:0016787">
    <property type="term" value="F:hydrolase activity"/>
    <property type="evidence" value="ECO:0007669"/>
    <property type="project" value="UniProtKB-KW"/>
</dbReference>
<dbReference type="SMART" id="SM00849">
    <property type="entry name" value="Lactamase_B"/>
    <property type="match status" value="1"/>
</dbReference>
<dbReference type="Proteomes" id="UP000509626">
    <property type="component" value="Chromosome"/>
</dbReference>
<dbReference type="EMBL" id="CP058579">
    <property type="protein sequence ID" value="QLG61158.1"/>
    <property type="molecule type" value="Genomic_DNA"/>
</dbReference>
<dbReference type="AlphaFoldDB" id="A0A7D5Q9Q6"/>
<dbReference type="GeneID" id="56036830"/>
<proteinExistence type="predicted"/>
<dbReference type="InterPro" id="IPR036866">
    <property type="entry name" value="RibonucZ/Hydroxyglut_hydro"/>
</dbReference>
<reference evidence="2 3" key="1">
    <citation type="submission" date="2020-06" db="EMBL/GenBank/DDBJ databases">
        <title>NJ-3-1, isolated from saline soil.</title>
        <authorList>
            <person name="Cui H.L."/>
            <person name="Shi X."/>
        </authorList>
    </citation>
    <scope>NUCLEOTIDE SEQUENCE [LARGE SCALE GENOMIC DNA]</scope>
    <source>
        <strain evidence="2 3">NJ-3-1</strain>
    </source>
</reference>
<evidence type="ECO:0000313" key="3">
    <source>
        <dbReference type="Proteomes" id="UP000509626"/>
    </source>
</evidence>
<dbReference type="InterPro" id="IPR001279">
    <property type="entry name" value="Metallo-B-lactamas"/>
</dbReference>
<dbReference type="PANTHER" id="PTHR43717">
    <property type="entry name" value="ANAEROBIC NITRIC OXIDE REDUCTASE FLAVORUBREDOXIN"/>
    <property type="match status" value="1"/>
</dbReference>
<accession>A0A7D5Q9Q6</accession>
<dbReference type="OrthoDB" id="6433at2157"/>
<dbReference type="SUPFAM" id="SSF56281">
    <property type="entry name" value="Metallo-hydrolase/oxidoreductase"/>
    <property type="match status" value="1"/>
</dbReference>
<protein>
    <submittedName>
        <fullName evidence="2">MBL fold metallo-hydrolase</fullName>
    </submittedName>
</protein>
<dbReference type="PANTHER" id="PTHR43717:SF1">
    <property type="entry name" value="ANAEROBIC NITRIC OXIDE REDUCTASE FLAVORUBREDOXIN"/>
    <property type="match status" value="1"/>
</dbReference>
<name>A0A7D5Q9Q6_9EURY</name>
<dbReference type="KEGG" id="halu:HUG12_05185"/>
<dbReference type="Gene3D" id="3.60.15.10">
    <property type="entry name" value="Ribonuclease Z/Hydroxyacylglutathione hydrolase-like"/>
    <property type="match status" value="1"/>
</dbReference>
<keyword evidence="3" id="KW-1185">Reference proteome</keyword>
<gene>
    <name evidence="2" type="ORF">HUG12_05185</name>
</gene>
<keyword evidence="2" id="KW-0378">Hydrolase</keyword>
<dbReference type="RefSeq" id="WP_179267742.1">
    <property type="nucleotide sequence ID" value="NZ_CP058579.1"/>
</dbReference>
<feature type="domain" description="Metallo-beta-lactamase" evidence="1">
    <location>
        <begin position="32"/>
        <end position="198"/>
    </location>
</feature>
<evidence type="ECO:0000313" key="2">
    <source>
        <dbReference type="EMBL" id="QLG61158.1"/>
    </source>
</evidence>